<dbReference type="InterPro" id="IPR000819">
    <property type="entry name" value="Peptidase_M17_C"/>
</dbReference>
<dbReference type="Gene3D" id="3.40.630.10">
    <property type="entry name" value="Zn peptidases"/>
    <property type="match status" value="1"/>
</dbReference>
<protein>
    <recommendedName>
        <fullName evidence="5">Cytosol aminopeptidase domain-containing protein</fullName>
    </recommendedName>
</protein>
<keyword evidence="7" id="KW-1185">Reference proteome</keyword>
<keyword evidence="3" id="KW-0645">Protease</keyword>
<keyword evidence="4" id="KW-0378">Hydrolase</keyword>
<dbReference type="GO" id="GO:0070006">
    <property type="term" value="F:metalloaminopeptidase activity"/>
    <property type="evidence" value="ECO:0007669"/>
    <property type="project" value="InterPro"/>
</dbReference>
<dbReference type="InterPro" id="IPR041417">
    <property type="entry name" value="NPEPL1_N"/>
</dbReference>
<feature type="domain" description="Cytosol aminopeptidase" evidence="5">
    <location>
        <begin position="338"/>
        <end position="345"/>
    </location>
</feature>
<dbReference type="InterPro" id="IPR011356">
    <property type="entry name" value="Leucine_aapep/pepB"/>
</dbReference>
<evidence type="ECO:0000256" key="4">
    <source>
        <dbReference type="ARBA" id="ARBA00022801"/>
    </source>
</evidence>
<evidence type="ECO:0000313" key="7">
    <source>
        <dbReference type="Proteomes" id="UP000835052"/>
    </source>
</evidence>
<dbReference type="PANTHER" id="PTHR11963">
    <property type="entry name" value="LEUCINE AMINOPEPTIDASE-RELATED"/>
    <property type="match status" value="1"/>
</dbReference>
<dbReference type="CDD" id="cd00433">
    <property type="entry name" value="Peptidase_M17"/>
    <property type="match status" value="1"/>
</dbReference>
<dbReference type="EMBL" id="CAJGYM010000003">
    <property type="protein sequence ID" value="CAD6186029.1"/>
    <property type="molecule type" value="Genomic_DNA"/>
</dbReference>
<gene>
    <name evidence="6" type="ORF">CAUJ_LOCUS1948</name>
</gene>
<dbReference type="Pfam" id="PF18295">
    <property type="entry name" value="Pdase_M17_N2"/>
    <property type="match status" value="1"/>
</dbReference>
<dbReference type="AlphaFoldDB" id="A0A8S1GRY4"/>
<organism evidence="6 7">
    <name type="scientific">Caenorhabditis auriculariae</name>
    <dbReference type="NCBI Taxonomy" id="2777116"/>
    <lineage>
        <taxon>Eukaryota</taxon>
        <taxon>Metazoa</taxon>
        <taxon>Ecdysozoa</taxon>
        <taxon>Nematoda</taxon>
        <taxon>Chromadorea</taxon>
        <taxon>Rhabditida</taxon>
        <taxon>Rhabditina</taxon>
        <taxon>Rhabditomorpha</taxon>
        <taxon>Rhabditoidea</taxon>
        <taxon>Rhabditidae</taxon>
        <taxon>Peloderinae</taxon>
        <taxon>Caenorhabditis</taxon>
    </lineage>
</organism>
<proteinExistence type="inferred from homology"/>
<comment type="similarity">
    <text evidence="1">Belongs to the peptidase M17 family.</text>
</comment>
<accession>A0A8S1GRY4</accession>
<name>A0A8S1GRY4_9PELO</name>
<evidence type="ECO:0000256" key="1">
    <source>
        <dbReference type="ARBA" id="ARBA00009528"/>
    </source>
</evidence>
<dbReference type="PRINTS" id="PR00481">
    <property type="entry name" value="LAMNOPPTDASE"/>
</dbReference>
<comment type="caution">
    <text evidence="6">The sequence shown here is derived from an EMBL/GenBank/DDBJ whole genome shotgun (WGS) entry which is preliminary data.</text>
</comment>
<evidence type="ECO:0000259" key="5">
    <source>
        <dbReference type="PROSITE" id="PS00631"/>
    </source>
</evidence>
<dbReference type="OrthoDB" id="412814at2759"/>
<dbReference type="GO" id="GO:0006508">
    <property type="term" value="P:proteolysis"/>
    <property type="evidence" value="ECO:0007669"/>
    <property type="project" value="UniProtKB-KW"/>
</dbReference>
<reference evidence="6" key="1">
    <citation type="submission" date="2020-10" db="EMBL/GenBank/DDBJ databases">
        <authorList>
            <person name="Kikuchi T."/>
        </authorList>
    </citation>
    <scope>NUCLEOTIDE SEQUENCE</scope>
    <source>
        <strain evidence="6">NKZ352</strain>
    </source>
</reference>
<dbReference type="GO" id="GO:0005737">
    <property type="term" value="C:cytoplasm"/>
    <property type="evidence" value="ECO:0007669"/>
    <property type="project" value="InterPro"/>
</dbReference>
<evidence type="ECO:0000256" key="2">
    <source>
        <dbReference type="ARBA" id="ARBA00022438"/>
    </source>
</evidence>
<dbReference type="PANTHER" id="PTHR11963:SF4">
    <property type="entry name" value="AMINOPEPTIDASE NPEPL1-RELATED"/>
    <property type="match status" value="1"/>
</dbReference>
<dbReference type="Pfam" id="PF00883">
    <property type="entry name" value="Peptidase_M17"/>
    <property type="match status" value="1"/>
</dbReference>
<dbReference type="GO" id="GO:0030145">
    <property type="term" value="F:manganese ion binding"/>
    <property type="evidence" value="ECO:0007669"/>
    <property type="project" value="InterPro"/>
</dbReference>
<keyword evidence="2" id="KW-0031">Aminopeptidase</keyword>
<dbReference type="Proteomes" id="UP000835052">
    <property type="component" value="Unassembled WGS sequence"/>
</dbReference>
<dbReference type="Gene3D" id="3.40.50.10590">
    <property type="entry name" value="Zn-dependent exopeptidases"/>
    <property type="match status" value="1"/>
</dbReference>
<evidence type="ECO:0000256" key="3">
    <source>
        <dbReference type="ARBA" id="ARBA00022670"/>
    </source>
</evidence>
<evidence type="ECO:0000313" key="6">
    <source>
        <dbReference type="EMBL" id="CAD6186029.1"/>
    </source>
</evidence>
<dbReference type="SUPFAM" id="SSF53187">
    <property type="entry name" value="Zn-dependent exopeptidases"/>
    <property type="match status" value="1"/>
</dbReference>
<sequence length="497" mass="53229">MAHSLVVRAGVQRLAADGSTAVVLVGQRRHLAPLTYDGPLKDALQTFVRDEEHWKTAISRLPKTSGRIPLHFDLAHVVTVPDTASRYNSPSNSVSVFKEVKSIAFPEDVKNIHFVLYAEYSHVLSSVAAVARCFPKFSLKTAKKNVENIHIDVVVPGGPNLKEKDTKFLNDLCEAIRETGRLIDIPANILTTDKLVDEAVSVGKSLGAKIHIVRGDELLQQGFGGIYHVGKAALTPPAFVVLSKEVSGSDESYALVGKGVVYDTGGMQIKGKTGMPNMKRDMGGAAGMLHAFSTLVRNGFNKTLHACLCIVENNISPVANKPDDIITMLSGKSVEINNTDAEGRLILADGVFYAKETLKATTIIDMATLTGAQSYLSGKLHAAAMTNDEELENNILTAGRASGDLVAPMIFAPDLYSADLKSPVADMRNSNLGKMDGPPSAVAGLFIGAHIKYGQGIRWLHLDIAAPAEHADRGTGFGPALFSSLLGNHTDVPLLRH</sequence>
<dbReference type="PROSITE" id="PS00631">
    <property type="entry name" value="CYTOSOL_AP"/>
    <property type="match status" value="1"/>
</dbReference>